<gene>
    <name evidence="1" type="ORF">N1F79_19715</name>
</gene>
<dbReference type="Gene3D" id="3.40.50.12780">
    <property type="entry name" value="N-terminal domain of ligase-like"/>
    <property type="match status" value="1"/>
</dbReference>
<accession>A0ABU7XY99</accession>
<dbReference type="InterPro" id="IPR042099">
    <property type="entry name" value="ANL_N_sf"/>
</dbReference>
<sequence length="435" mass="50768">MIFFETLRNRVFWSMDFLKGGKMLRHFKEIKYIYENYHSDKSNTLRKQNLDDLLSHAISTTPFYKSYKNYKSLQDFPVIDKSLIKDNFEKFKSESYLLEKSFKVASSGSTGTPFVLYQDIEKRRRNIADTIFFAKLSGYNLGQKLVFMRVWTDQNRKGRLSSWAQNIKMQNVSNLKDDKISEFINWLVNDKSKKGILSYASTLEAICKYLDKTKSKPLNCNLSSIISNSEGLNEYTKESIEKYFKIPVVSRYSNAENGIFAQQNLIERYAFDVNWGSYFFEILKFDEDVAVKAGDVGRIVITDLFNYCMPIIRYDTGDIGSIDINHKGIPVFKQVEGRRQDIVYNTNGDLISSFVIGGIMKKYNSLKQFQFIQETKKDYLFKLNTEKKFSYENRLIEEFKEVMGSDSSIKIEYIDEIPPLASGKQRQVVNNYNKD</sequence>
<proteinExistence type="predicted"/>
<keyword evidence="2" id="KW-1185">Reference proteome</keyword>
<evidence type="ECO:0000313" key="2">
    <source>
        <dbReference type="Proteomes" id="UP001337305"/>
    </source>
</evidence>
<evidence type="ECO:0000313" key="1">
    <source>
        <dbReference type="EMBL" id="MEF3835361.1"/>
    </source>
</evidence>
<protein>
    <submittedName>
        <fullName evidence="1">CoF synthetase</fullName>
    </submittedName>
</protein>
<name>A0ABU7XY99_9FLAO</name>
<dbReference type="PANTHER" id="PTHR36932:SF1">
    <property type="entry name" value="CAPSULAR POLYSACCHARIDE BIOSYNTHESIS PROTEIN"/>
    <property type="match status" value="1"/>
</dbReference>
<dbReference type="RefSeq" id="WP_303307649.1">
    <property type="nucleotide sequence ID" value="NZ_JAODOP010000004.1"/>
</dbReference>
<dbReference type="PANTHER" id="PTHR36932">
    <property type="entry name" value="CAPSULAR POLYSACCHARIDE BIOSYNTHESIS PROTEIN"/>
    <property type="match status" value="1"/>
</dbReference>
<dbReference type="EMBL" id="JAODOP010000004">
    <property type="protein sequence ID" value="MEF3835361.1"/>
    <property type="molecule type" value="Genomic_DNA"/>
</dbReference>
<comment type="caution">
    <text evidence="1">The sequence shown here is derived from an EMBL/GenBank/DDBJ whole genome shotgun (WGS) entry which is preliminary data.</text>
</comment>
<dbReference type="Proteomes" id="UP001337305">
    <property type="component" value="Unassembled WGS sequence"/>
</dbReference>
<dbReference type="SUPFAM" id="SSF56801">
    <property type="entry name" value="Acetyl-CoA synthetase-like"/>
    <property type="match status" value="1"/>
</dbReference>
<organism evidence="1 2">
    <name type="scientific">Flavivirga spongiicola</name>
    <dbReference type="NCBI Taxonomy" id="421621"/>
    <lineage>
        <taxon>Bacteria</taxon>
        <taxon>Pseudomonadati</taxon>
        <taxon>Bacteroidota</taxon>
        <taxon>Flavobacteriia</taxon>
        <taxon>Flavobacteriales</taxon>
        <taxon>Flavobacteriaceae</taxon>
        <taxon>Flavivirga</taxon>
    </lineage>
</organism>
<dbReference type="InterPro" id="IPR053158">
    <property type="entry name" value="CapK_Type1_Caps_Biosynth"/>
</dbReference>
<reference evidence="1 2" key="1">
    <citation type="submission" date="2022-09" db="EMBL/GenBank/DDBJ databases">
        <title>Genome sequencing of Flavivirga sp. MEBiC05379.</title>
        <authorList>
            <person name="Oh H.-M."/>
            <person name="Kwon K.K."/>
            <person name="Park M.J."/>
            <person name="Yang S.-H."/>
        </authorList>
    </citation>
    <scope>NUCLEOTIDE SEQUENCE [LARGE SCALE GENOMIC DNA]</scope>
    <source>
        <strain evidence="1 2">MEBiC05379</strain>
    </source>
</reference>